<name>W9QR17_9ROSA</name>
<organism evidence="1 2">
    <name type="scientific">Morus notabilis</name>
    <dbReference type="NCBI Taxonomy" id="981085"/>
    <lineage>
        <taxon>Eukaryota</taxon>
        <taxon>Viridiplantae</taxon>
        <taxon>Streptophyta</taxon>
        <taxon>Embryophyta</taxon>
        <taxon>Tracheophyta</taxon>
        <taxon>Spermatophyta</taxon>
        <taxon>Magnoliopsida</taxon>
        <taxon>eudicotyledons</taxon>
        <taxon>Gunneridae</taxon>
        <taxon>Pentapetalae</taxon>
        <taxon>rosids</taxon>
        <taxon>fabids</taxon>
        <taxon>Rosales</taxon>
        <taxon>Moraceae</taxon>
        <taxon>Moreae</taxon>
        <taxon>Morus</taxon>
    </lineage>
</organism>
<evidence type="ECO:0000313" key="2">
    <source>
        <dbReference type="Proteomes" id="UP000030645"/>
    </source>
</evidence>
<keyword evidence="2" id="KW-1185">Reference proteome</keyword>
<sequence>MISLETQQRVGYTLYRQWAATATCAGSSFSSPSLNLVLRVSEGPHDGCIPDLRLKNDDLFALKCLYFSDSPHY</sequence>
<dbReference type="EMBL" id="KE344020">
    <property type="protein sequence ID" value="EXB51016.1"/>
    <property type="molecule type" value="Genomic_DNA"/>
</dbReference>
<proteinExistence type="predicted"/>
<accession>W9QR17</accession>
<dbReference type="Proteomes" id="UP000030645">
    <property type="component" value="Unassembled WGS sequence"/>
</dbReference>
<reference evidence="2" key="1">
    <citation type="submission" date="2013-01" db="EMBL/GenBank/DDBJ databases">
        <title>Draft Genome Sequence of a Mulberry Tree, Morus notabilis C.K. Schneid.</title>
        <authorList>
            <person name="He N."/>
            <person name="Zhao S."/>
        </authorList>
    </citation>
    <scope>NUCLEOTIDE SEQUENCE</scope>
</reference>
<dbReference type="AlphaFoldDB" id="W9QR17"/>
<protein>
    <submittedName>
        <fullName evidence="1">Uncharacterized protein</fullName>
    </submittedName>
</protein>
<gene>
    <name evidence="1" type="ORF">L484_023718</name>
</gene>
<evidence type="ECO:0000313" key="1">
    <source>
        <dbReference type="EMBL" id="EXB51016.1"/>
    </source>
</evidence>